<comment type="caution">
    <text evidence="3">The sequence shown here is derived from an EMBL/GenBank/DDBJ whole genome shotgun (WGS) entry which is preliminary data.</text>
</comment>
<feature type="transmembrane region" description="Helical" evidence="2">
    <location>
        <begin position="277"/>
        <end position="299"/>
    </location>
</feature>
<protein>
    <recommendedName>
        <fullName evidence="5">DUF4064 domain-containing protein</fullName>
    </recommendedName>
</protein>
<reference evidence="3" key="1">
    <citation type="journal article" date="2014" name="Int. J. Syst. Evol. Microbiol.">
        <title>Complete genome of a new Firmicutes species belonging to the dominant human colonic microbiota ('Ruminococcus bicirculans') reveals two chromosomes and a selective capacity to utilize plant glucans.</title>
        <authorList>
            <consortium name="NISC Comparative Sequencing Program"/>
            <person name="Wegmann U."/>
            <person name="Louis P."/>
            <person name="Goesmann A."/>
            <person name="Henrissat B."/>
            <person name="Duncan S.H."/>
            <person name="Flint H.J."/>
        </authorList>
    </citation>
    <scope>NUCLEOTIDE SEQUENCE</scope>
    <source>
        <strain evidence="3">VKM Ac-1246</strain>
    </source>
</reference>
<sequence length="362" mass="38039">MSETKLPRPGQATLAGWLIVLGSLLTVVTAWDQIAGLRSLDTRERVEKVLAEPPLAGTGIDLNSILDIMHVMALVTGAMAAAAVILGWHVLKRSKQARLALTVIAAPLFFTGMFAGGFWSTMAAVAVVLLWMSPTRDWFDGVAPVEREASAASTTGTREVSTGSTTGEREVSTGSTTGPTEVSSGVRLSERQPPPWSGPVAQQTAAAPTRRPGAVMAAAALTWIGSGFTALMMLASAVTATANPDLILEQVRKQAESDPAMREVAQLYTTDVIVASAWVMAVLVTLVCIAAGVFAALALRRHSWARVALMISAGVSGLTLLLFALAFPPAVVLFGAAVATFSFLLRPEVNAWFRGRSEGSRA</sequence>
<keyword evidence="4" id="KW-1185">Reference proteome</keyword>
<proteinExistence type="predicted"/>
<feature type="compositionally biased region" description="Polar residues" evidence="1">
    <location>
        <begin position="151"/>
        <end position="183"/>
    </location>
</feature>
<feature type="transmembrane region" description="Helical" evidence="2">
    <location>
        <begin position="320"/>
        <end position="345"/>
    </location>
</feature>
<dbReference type="EMBL" id="BSEL01000005">
    <property type="protein sequence ID" value="GLJ68688.1"/>
    <property type="molecule type" value="Genomic_DNA"/>
</dbReference>
<evidence type="ECO:0000256" key="1">
    <source>
        <dbReference type="SAM" id="MobiDB-lite"/>
    </source>
</evidence>
<accession>A0ABQ5SYE5</accession>
<name>A0ABQ5SYE5_9ACTN</name>
<keyword evidence="2" id="KW-0812">Transmembrane</keyword>
<evidence type="ECO:0000256" key="2">
    <source>
        <dbReference type="SAM" id="Phobius"/>
    </source>
</evidence>
<feature type="transmembrane region" description="Helical" evidence="2">
    <location>
        <begin position="68"/>
        <end position="91"/>
    </location>
</feature>
<feature type="region of interest" description="Disordered" evidence="1">
    <location>
        <begin position="149"/>
        <end position="208"/>
    </location>
</feature>
<keyword evidence="2" id="KW-0472">Membrane</keyword>
<feature type="transmembrane region" description="Helical" evidence="2">
    <location>
        <begin position="12"/>
        <end position="31"/>
    </location>
</feature>
<evidence type="ECO:0008006" key="5">
    <source>
        <dbReference type="Google" id="ProtNLM"/>
    </source>
</evidence>
<evidence type="ECO:0000313" key="3">
    <source>
        <dbReference type="EMBL" id="GLJ68688.1"/>
    </source>
</evidence>
<evidence type="ECO:0000313" key="4">
    <source>
        <dbReference type="Proteomes" id="UP001142292"/>
    </source>
</evidence>
<gene>
    <name evidence="3" type="ORF">GCM10017579_27240</name>
</gene>
<reference evidence="3" key="2">
    <citation type="submission" date="2023-01" db="EMBL/GenBank/DDBJ databases">
        <authorList>
            <person name="Sun Q."/>
            <person name="Evtushenko L."/>
        </authorList>
    </citation>
    <scope>NUCLEOTIDE SEQUENCE</scope>
    <source>
        <strain evidence="3">VKM Ac-1246</strain>
    </source>
</reference>
<feature type="transmembrane region" description="Helical" evidence="2">
    <location>
        <begin position="103"/>
        <end position="132"/>
    </location>
</feature>
<dbReference type="RefSeq" id="WP_189118962.1">
    <property type="nucleotide sequence ID" value="NZ_BMRK01000009.1"/>
</dbReference>
<keyword evidence="2" id="KW-1133">Transmembrane helix</keyword>
<dbReference type="Proteomes" id="UP001142292">
    <property type="component" value="Unassembled WGS sequence"/>
</dbReference>
<organism evidence="3 4">
    <name type="scientific">Nocardioides luteus</name>
    <dbReference type="NCBI Taxonomy" id="1844"/>
    <lineage>
        <taxon>Bacteria</taxon>
        <taxon>Bacillati</taxon>
        <taxon>Actinomycetota</taxon>
        <taxon>Actinomycetes</taxon>
        <taxon>Propionibacteriales</taxon>
        <taxon>Nocardioidaceae</taxon>
        <taxon>Nocardioides</taxon>
    </lineage>
</organism>